<name>A0ABQ7LB31_BRACM</name>
<dbReference type="Proteomes" id="UP000823674">
    <property type="component" value="Chromosome A09"/>
</dbReference>
<proteinExistence type="predicted"/>
<accession>A0ABQ7LB31</accession>
<feature type="region of interest" description="Disordered" evidence="1">
    <location>
        <begin position="39"/>
        <end position="93"/>
    </location>
</feature>
<sequence length="106" mass="11529">MTLLSLLSSPQRSIRTVLTTTIEEFLAGFSKYNRLEGDFKNNLNRSTYGGDDADDDDNPDGIPVPVQVETGEGSSDAVKDADEKADDHAPKKRIHSSINAAKIVHV</sequence>
<evidence type="ECO:0000313" key="2">
    <source>
        <dbReference type="EMBL" id="KAG5383006.1"/>
    </source>
</evidence>
<comment type="caution">
    <text evidence="2">The sequence shown here is derived from an EMBL/GenBank/DDBJ whole genome shotgun (WGS) entry which is preliminary data.</text>
</comment>
<evidence type="ECO:0000313" key="3">
    <source>
        <dbReference type="Proteomes" id="UP000823674"/>
    </source>
</evidence>
<feature type="compositionally biased region" description="Basic and acidic residues" evidence="1">
    <location>
        <begin position="77"/>
        <end position="89"/>
    </location>
</feature>
<reference evidence="2 3" key="1">
    <citation type="submission" date="2021-03" db="EMBL/GenBank/DDBJ databases">
        <authorList>
            <person name="King G.J."/>
            <person name="Bancroft I."/>
            <person name="Baten A."/>
            <person name="Bloomfield J."/>
            <person name="Borpatragohain P."/>
            <person name="He Z."/>
            <person name="Irish N."/>
            <person name="Irwin J."/>
            <person name="Liu K."/>
            <person name="Mauleon R.P."/>
            <person name="Moore J."/>
            <person name="Morris R."/>
            <person name="Ostergaard L."/>
            <person name="Wang B."/>
            <person name="Wells R."/>
        </authorList>
    </citation>
    <scope>NUCLEOTIDE SEQUENCE [LARGE SCALE GENOMIC DNA]</scope>
    <source>
        <strain evidence="2">R-o-18</strain>
        <tissue evidence="2">Leaf</tissue>
    </source>
</reference>
<organism evidence="2 3">
    <name type="scientific">Brassica rapa subsp. trilocularis</name>
    <dbReference type="NCBI Taxonomy" id="1813537"/>
    <lineage>
        <taxon>Eukaryota</taxon>
        <taxon>Viridiplantae</taxon>
        <taxon>Streptophyta</taxon>
        <taxon>Embryophyta</taxon>
        <taxon>Tracheophyta</taxon>
        <taxon>Spermatophyta</taxon>
        <taxon>Magnoliopsida</taxon>
        <taxon>eudicotyledons</taxon>
        <taxon>Gunneridae</taxon>
        <taxon>Pentapetalae</taxon>
        <taxon>rosids</taxon>
        <taxon>malvids</taxon>
        <taxon>Brassicales</taxon>
        <taxon>Brassicaceae</taxon>
        <taxon>Brassiceae</taxon>
        <taxon>Brassica</taxon>
    </lineage>
</organism>
<protein>
    <submittedName>
        <fullName evidence="2">Uncharacterized protein</fullName>
    </submittedName>
</protein>
<keyword evidence="3" id="KW-1185">Reference proteome</keyword>
<gene>
    <name evidence="2" type="primary">A09p019600.1_BraROA</name>
    <name evidence="2" type="ORF">IGI04_034476</name>
</gene>
<dbReference type="EMBL" id="JADBGQ010000008">
    <property type="protein sequence ID" value="KAG5383006.1"/>
    <property type="molecule type" value="Genomic_DNA"/>
</dbReference>
<evidence type="ECO:0000256" key="1">
    <source>
        <dbReference type="SAM" id="MobiDB-lite"/>
    </source>
</evidence>